<dbReference type="Proteomes" id="UP000634136">
    <property type="component" value="Unassembled WGS sequence"/>
</dbReference>
<keyword evidence="2" id="KW-1185">Reference proteome</keyword>
<gene>
    <name evidence="1" type="ORF">G2W53_028348</name>
</gene>
<evidence type="ECO:0000313" key="2">
    <source>
        <dbReference type="Proteomes" id="UP000634136"/>
    </source>
</evidence>
<sequence>MGVILRLKTLRDDEEEAEAPW</sequence>
<organism evidence="1 2">
    <name type="scientific">Senna tora</name>
    <dbReference type="NCBI Taxonomy" id="362788"/>
    <lineage>
        <taxon>Eukaryota</taxon>
        <taxon>Viridiplantae</taxon>
        <taxon>Streptophyta</taxon>
        <taxon>Embryophyta</taxon>
        <taxon>Tracheophyta</taxon>
        <taxon>Spermatophyta</taxon>
        <taxon>Magnoliopsida</taxon>
        <taxon>eudicotyledons</taxon>
        <taxon>Gunneridae</taxon>
        <taxon>Pentapetalae</taxon>
        <taxon>rosids</taxon>
        <taxon>fabids</taxon>
        <taxon>Fabales</taxon>
        <taxon>Fabaceae</taxon>
        <taxon>Caesalpinioideae</taxon>
        <taxon>Cassia clade</taxon>
        <taxon>Senna</taxon>
    </lineage>
</organism>
<dbReference type="AlphaFoldDB" id="A0A834TC89"/>
<accession>A0A834TC89</accession>
<reference evidence="1" key="1">
    <citation type="submission" date="2020-09" db="EMBL/GenBank/DDBJ databases">
        <title>Genome-Enabled Discovery of Anthraquinone Biosynthesis in Senna tora.</title>
        <authorList>
            <person name="Kang S.-H."/>
            <person name="Pandey R.P."/>
            <person name="Lee C.-M."/>
            <person name="Sim J.-S."/>
            <person name="Jeong J.-T."/>
            <person name="Choi B.-S."/>
            <person name="Jung M."/>
            <person name="Ginzburg D."/>
            <person name="Zhao K."/>
            <person name="Won S.Y."/>
            <person name="Oh T.-J."/>
            <person name="Yu Y."/>
            <person name="Kim N.-H."/>
            <person name="Lee O.R."/>
            <person name="Lee T.-H."/>
            <person name="Bashyal P."/>
            <person name="Kim T.-S."/>
            <person name="Lee W.-H."/>
            <person name="Kawkins C."/>
            <person name="Kim C.-K."/>
            <person name="Kim J.S."/>
            <person name="Ahn B.O."/>
            <person name="Rhee S.Y."/>
            <person name="Sohng J.K."/>
        </authorList>
    </citation>
    <scope>NUCLEOTIDE SEQUENCE</scope>
    <source>
        <tissue evidence="1">Leaf</tissue>
    </source>
</reference>
<name>A0A834TC89_9FABA</name>
<dbReference type="EMBL" id="JAAIUW010000009">
    <property type="protein sequence ID" value="KAF7814379.1"/>
    <property type="molecule type" value="Genomic_DNA"/>
</dbReference>
<proteinExistence type="predicted"/>
<comment type="caution">
    <text evidence="1">The sequence shown here is derived from an EMBL/GenBank/DDBJ whole genome shotgun (WGS) entry which is preliminary data.</text>
</comment>
<protein>
    <submittedName>
        <fullName evidence="1">Uncharacterized protein</fullName>
    </submittedName>
</protein>
<evidence type="ECO:0000313" key="1">
    <source>
        <dbReference type="EMBL" id="KAF7814379.1"/>
    </source>
</evidence>